<dbReference type="PANTHER" id="PTHR37017:SF11">
    <property type="entry name" value="ESTERASE_LIPASE_THIOESTERASE DOMAIN-CONTAINING PROTEIN"/>
    <property type="match status" value="1"/>
</dbReference>
<evidence type="ECO:0000259" key="2">
    <source>
        <dbReference type="Pfam" id="PF12697"/>
    </source>
</evidence>
<evidence type="ECO:0000313" key="4">
    <source>
        <dbReference type="Proteomes" id="UP001589774"/>
    </source>
</evidence>
<feature type="signal peptide" evidence="1">
    <location>
        <begin position="1"/>
        <end position="23"/>
    </location>
</feature>
<dbReference type="GO" id="GO:0016787">
    <property type="term" value="F:hydrolase activity"/>
    <property type="evidence" value="ECO:0007669"/>
    <property type="project" value="UniProtKB-KW"/>
</dbReference>
<feature type="chain" id="PRO_5046672868" evidence="1">
    <location>
        <begin position="24"/>
        <end position="275"/>
    </location>
</feature>
<dbReference type="RefSeq" id="WP_130855275.1">
    <property type="nucleotide sequence ID" value="NZ_JBHLWO010000002.1"/>
</dbReference>
<dbReference type="PANTHER" id="PTHR37017">
    <property type="entry name" value="AB HYDROLASE-1 DOMAIN-CONTAINING PROTEIN-RELATED"/>
    <property type="match status" value="1"/>
</dbReference>
<proteinExistence type="predicted"/>
<dbReference type="SUPFAM" id="SSF53474">
    <property type="entry name" value="alpha/beta-Hydrolases"/>
    <property type="match status" value="1"/>
</dbReference>
<dbReference type="Gene3D" id="3.40.50.1820">
    <property type="entry name" value="alpha/beta hydrolase"/>
    <property type="match status" value="1"/>
</dbReference>
<dbReference type="InterPro" id="IPR029058">
    <property type="entry name" value="AB_hydrolase_fold"/>
</dbReference>
<accession>A0ABV6HMQ5</accession>
<dbReference type="PROSITE" id="PS51257">
    <property type="entry name" value="PROKAR_LIPOPROTEIN"/>
    <property type="match status" value="1"/>
</dbReference>
<dbReference type="Pfam" id="PF12697">
    <property type="entry name" value="Abhydrolase_6"/>
    <property type="match status" value="1"/>
</dbReference>
<dbReference type="Proteomes" id="UP001589774">
    <property type="component" value="Unassembled WGS sequence"/>
</dbReference>
<protein>
    <submittedName>
        <fullName evidence="3">Alpha/beta fold hydrolase</fullName>
    </submittedName>
</protein>
<keyword evidence="1" id="KW-0732">Signal</keyword>
<organism evidence="3 4">
    <name type="scientific">Olivibacter oleidegradans</name>
    <dbReference type="NCBI Taxonomy" id="760123"/>
    <lineage>
        <taxon>Bacteria</taxon>
        <taxon>Pseudomonadati</taxon>
        <taxon>Bacteroidota</taxon>
        <taxon>Sphingobacteriia</taxon>
        <taxon>Sphingobacteriales</taxon>
        <taxon>Sphingobacteriaceae</taxon>
        <taxon>Olivibacter</taxon>
    </lineage>
</organism>
<comment type="caution">
    <text evidence="3">The sequence shown here is derived from an EMBL/GenBank/DDBJ whole genome shotgun (WGS) entry which is preliminary data.</text>
</comment>
<keyword evidence="4" id="KW-1185">Reference proteome</keyword>
<dbReference type="InterPro" id="IPR052897">
    <property type="entry name" value="Sec-Metab_Biosynth_Hydrolase"/>
</dbReference>
<name>A0ABV6HMQ5_9SPHI</name>
<gene>
    <name evidence="3" type="ORF">ACFFI0_17605</name>
</gene>
<dbReference type="EMBL" id="JBHLWO010000002">
    <property type="protein sequence ID" value="MFC0320145.1"/>
    <property type="molecule type" value="Genomic_DNA"/>
</dbReference>
<reference evidence="3 4" key="1">
    <citation type="submission" date="2024-09" db="EMBL/GenBank/DDBJ databases">
        <authorList>
            <person name="Sun Q."/>
            <person name="Mori K."/>
        </authorList>
    </citation>
    <scope>NUCLEOTIDE SEQUENCE [LARGE SCALE GENOMIC DNA]</scope>
    <source>
        <strain evidence="3 4">CCM 7765</strain>
    </source>
</reference>
<keyword evidence="3" id="KW-0378">Hydrolase</keyword>
<dbReference type="InterPro" id="IPR000073">
    <property type="entry name" value="AB_hydrolase_1"/>
</dbReference>
<evidence type="ECO:0000256" key="1">
    <source>
        <dbReference type="SAM" id="SignalP"/>
    </source>
</evidence>
<feature type="domain" description="AB hydrolase-1" evidence="2">
    <location>
        <begin position="37"/>
        <end position="265"/>
    </location>
</feature>
<evidence type="ECO:0000313" key="3">
    <source>
        <dbReference type="EMBL" id="MFC0320145.1"/>
    </source>
</evidence>
<sequence>MIRLFSISSLVVVVGMMILASCSKDDDAGQHEQKSPVVLVHGAWQTSYAWEQVQANLLSDGFQMTVINLKGDGEDNTPVNELSFAGYIDQVKAVINSFNEPVILVGHSLGGAIITQTTSEIPGKIAKLVYVAGFIPQTGKSVLDYALDAGSILGPVLTFNADQTLAGLVNPEVNFPTVFIQDGTDEQKQFVLDHYRAEPVIPLATSLNYTAESYTAIEKKYYVFTIEDNAISYPFQQQMATDASITKTFTINTGHSPFISKPTELTAILNTIAKD</sequence>